<accession>A0A920CBC4</accession>
<dbReference type="AlphaFoldDB" id="A0A920CBC4"/>
<name>A0A920CBC4_9BACL</name>
<comment type="caution">
    <text evidence="1">The sequence shown here is derived from an EMBL/GenBank/DDBJ whole genome shotgun (WGS) entry which is preliminary data.</text>
</comment>
<protein>
    <submittedName>
        <fullName evidence="1">Uncharacterized protein</fullName>
    </submittedName>
</protein>
<keyword evidence="2" id="KW-1185">Reference proteome</keyword>
<dbReference type="EMBL" id="BORQ01000005">
    <property type="protein sequence ID" value="GIO33220.1"/>
    <property type="molecule type" value="Genomic_DNA"/>
</dbReference>
<reference evidence="1" key="1">
    <citation type="submission" date="2021-03" db="EMBL/GenBank/DDBJ databases">
        <title>Antimicrobial resistance genes in bacteria isolated from Japanese honey, and their potential for conferring macrolide and lincosamide resistance in the American foulbrood pathogen Paenibacillus larvae.</title>
        <authorList>
            <person name="Okamoto M."/>
            <person name="Kumagai M."/>
            <person name="Kanamori H."/>
            <person name="Takamatsu D."/>
        </authorList>
    </citation>
    <scope>NUCLEOTIDE SEQUENCE</scope>
    <source>
        <strain evidence="1">J2TS6</strain>
    </source>
</reference>
<sequence>MIQMLMSDKTARNLRHPEIKCPLKGFIRKAGFQQQSRMPIRYMVGIAGAA</sequence>
<proteinExistence type="predicted"/>
<evidence type="ECO:0000313" key="1">
    <source>
        <dbReference type="EMBL" id="GIO33220.1"/>
    </source>
</evidence>
<gene>
    <name evidence="1" type="ORF">J2TS6_43610</name>
</gene>
<organism evidence="1 2">
    <name type="scientific">Paenibacillus albilobatus</name>
    <dbReference type="NCBI Taxonomy" id="2716884"/>
    <lineage>
        <taxon>Bacteria</taxon>
        <taxon>Bacillati</taxon>
        <taxon>Bacillota</taxon>
        <taxon>Bacilli</taxon>
        <taxon>Bacillales</taxon>
        <taxon>Paenibacillaceae</taxon>
        <taxon>Paenibacillus</taxon>
    </lineage>
</organism>
<dbReference type="Proteomes" id="UP000679779">
    <property type="component" value="Unassembled WGS sequence"/>
</dbReference>
<evidence type="ECO:0000313" key="2">
    <source>
        <dbReference type="Proteomes" id="UP000679779"/>
    </source>
</evidence>